<evidence type="ECO:0000259" key="2">
    <source>
        <dbReference type="Pfam" id="PF06048"/>
    </source>
</evidence>
<dbReference type="RefSeq" id="WP_039645073.1">
    <property type="nucleotide sequence ID" value="NZ_JXBL01000001.1"/>
</dbReference>
<dbReference type="Proteomes" id="UP000031433">
    <property type="component" value="Unassembled WGS sequence"/>
</dbReference>
<accession>A0A0C1QPG6</accession>
<dbReference type="Pfam" id="PF06048">
    <property type="entry name" value="DUF927"/>
    <property type="match status" value="1"/>
</dbReference>
<feature type="region of interest" description="Disordered" evidence="1">
    <location>
        <begin position="572"/>
        <end position="596"/>
    </location>
</feature>
<comment type="caution">
    <text evidence="3">The sequence shown here is derived from an EMBL/GenBank/DDBJ whole genome shotgun (WGS) entry which is preliminary data.</text>
</comment>
<dbReference type="AlphaFoldDB" id="A0A0C1QPG6"/>
<gene>
    <name evidence="3" type="ORF">SE37_07420</name>
</gene>
<organism evidence="3 4">
    <name type="scientific">Geobacter soli</name>
    <dbReference type="NCBI Taxonomy" id="1510391"/>
    <lineage>
        <taxon>Bacteria</taxon>
        <taxon>Pseudomonadati</taxon>
        <taxon>Thermodesulfobacteriota</taxon>
        <taxon>Desulfuromonadia</taxon>
        <taxon>Geobacterales</taxon>
        <taxon>Geobacteraceae</taxon>
        <taxon>Geobacter</taxon>
    </lineage>
</organism>
<reference evidence="3 4" key="1">
    <citation type="submission" date="2015-01" db="EMBL/GenBank/DDBJ databases">
        <title>Genome sequence of the anaerobic bacterium Geobacter soli GSS01, a dissimilatory Fe(III) reducer from soil.</title>
        <authorList>
            <person name="Yang G."/>
            <person name="Zhou S."/>
        </authorList>
    </citation>
    <scope>NUCLEOTIDE SEQUENCE [LARGE SCALE GENOMIC DNA]</scope>
    <source>
        <strain evidence="3 4">GSS01</strain>
    </source>
</reference>
<proteinExistence type="predicted"/>
<dbReference type="InterPro" id="IPR009270">
    <property type="entry name" value="DUF927"/>
</dbReference>
<feature type="domain" description="DUF927" evidence="2">
    <location>
        <begin position="26"/>
        <end position="290"/>
    </location>
</feature>
<name>A0A0C1QPG6_9BACT</name>
<keyword evidence="4" id="KW-1185">Reference proteome</keyword>
<evidence type="ECO:0000313" key="3">
    <source>
        <dbReference type="EMBL" id="KIE42472.1"/>
    </source>
</evidence>
<evidence type="ECO:0000313" key="4">
    <source>
        <dbReference type="Proteomes" id="UP000031433"/>
    </source>
</evidence>
<protein>
    <recommendedName>
        <fullName evidence="2">DUF927 domain-containing protein</fullName>
    </recommendedName>
</protein>
<evidence type="ECO:0000256" key="1">
    <source>
        <dbReference type="SAM" id="MobiDB-lite"/>
    </source>
</evidence>
<sequence length="596" mass="65212">MEFWESNYRVPDGFSFEDDCLFGLDKEGGPLQVTTTPIMATAFSRTVDNAAWNLITKFMDRDGRTHKVNIPASDLLGGGLSAIRQLVDRGLGLCPGMEKQLVFFLQCSHPSTRLLRITNSGWVDGLNVFVLPNRVFGQSLGEKISYEPEQNSKTAQSIRSEGSLKDWQTDVASVAKGNPVLVFCILSALTGPLLKVLGLDGGGFHIYGHSSRGKTTALQVAASVWGGGCDPAIDSAHSFAQRWNTSANGLEAIAAVHSDLLIALDELGTYNGADLGIDIYTMAGGQGKATLTSSRKMREIRTWRGNILSTGEKSMRQAIEENGQTAKAGQLLRIIDLQVENVLEAPPAGITAAEFANQLKKACSTRYGTAGPAFVETLVEYMEWDPRQTTETLRDHLEKCANELTSEDARPEQARAFRRFAALQVAGELAIDFGVLPLQTEDVHQAVFLVRDLWLGEHRTIDDTGRALQKLQNFLIRNHSSLPSTRDAEARASNAKAFRNPQNSWFLFTDEQLSAATGGGNVKDVVRELRQKNLLAVHETGRLKVKQKLASAGGQWARFYAVTGDILSAELGSEDPETEKSEAVELTSIEEPWELE</sequence>
<dbReference type="EMBL" id="JXBL01000001">
    <property type="protein sequence ID" value="KIE42472.1"/>
    <property type="molecule type" value="Genomic_DNA"/>
</dbReference>